<feature type="compositionally biased region" description="Pro residues" evidence="1">
    <location>
        <begin position="11"/>
        <end position="36"/>
    </location>
</feature>
<comment type="caution">
    <text evidence="3">The sequence shown here is derived from an EMBL/GenBank/DDBJ whole genome shotgun (WGS) entry which is preliminary data.</text>
</comment>
<feature type="compositionally biased region" description="Gly residues" evidence="1">
    <location>
        <begin position="43"/>
        <end position="52"/>
    </location>
</feature>
<evidence type="ECO:0000256" key="2">
    <source>
        <dbReference type="SAM" id="Phobius"/>
    </source>
</evidence>
<keyword evidence="4" id="KW-1185">Reference proteome</keyword>
<dbReference type="EMBL" id="BAAAMJ010000010">
    <property type="protein sequence ID" value="GAA1902783.1"/>
    <property type="molecule type" value="Genomic_DNA"/>
</dbReference>
<accession>A0ABN2NUV1</accession>
<organism evidence="3 4">
    <name type="scientific">Streptomyces sodiiphilus</name>
    <dbReference type="NCBI Taxonomy" id="226217"/>
    <lineage>
        <taxon>Bacteria</taxon>
        <taxon>Bacillati</taxon>
        <taxon>Actinomycetota</taxon>
        <taxon>Actinomycetes</taxon>
        <taxon>Kitasatosporales</taxon>
        <taxon>Streptomycetaceae</taxon>
        <taxon>Streptomyces</taxon>
    </lineage>
</organism>
<keyword evidence="2" id="KW-0812">Transmembrane</keyword>
<dbReference type="Proteomes" id="UP001501303">
    <property type="component" value="Unassembled WGS sequence"/>
</dbReference>
<sequence length="334" mass="34146">MSHNQPGPYGQQPPPPGGTPGPYGAPPPPGPPPGGPNPYAQGGAPGPQGAPGYGYPQQQPGPYGQPQQPGPYGQQPGPYGQQQSGQYPGQQPPYGQMPPPPPSGGGGRKALIAAAVVAAVVVTGGALYFLLGGSGSGLGEDDGTRYELSMPQTTGDFELQSSTDESDFDEQELAELGLQEMEGAGAVYYEGEPFTGEGGRQLVVSGLYGEVNDPETMVDSLFAVAAEEMAGDDEVELLGSPESVSPAGLENAVMKCQTLQVTDSDLGVPMQAPMCVWADYSTVAVTLVDVLPGAGFDMEDPESALDLRPVPMKEAAEVTARLRADALVEAGSGG</sequence>
<name>A0ABN2NUV1_9ACTN</name>
<evidence type="ECO:0000313" key="3">
    <source>
        <dbReference type="EMBL" id="GAA1902783.1"/>
    </source>
</evidence>
<feature type="compositionally biased region" description="Low complexity" evidence="1">
    <location>
        <begin position="53"/>
        <end position="94"/>
    </location>
</feature>
<evidence type="ECO:0000256" key="1">
    <source>
        <dbReference type="SAM" id="MobiDB-lite"/>
    </source>
</evidence>
<gene>
    <name evidence="3" type="ORF">GCM10009716_10800</name>
</gene>
<reference evidence="3 4" key="1">
    <citation type="journal article" date="2019" name="Int. J. Syst. Evol. Microbiol.">
        <title>The Global Catalogue of Microorganisms (GCM) 10K type strain sequencing project: providing services to taxonomists for standard genome sequencing and annotation.</title>
        <authorList>
            <consortium name="The Broad Institute Genomics Platform"/>
            <consortium name="The Broad Institute Genome Sequencing Center for Infectious Disease"/>
            <person name="Wu L."/>
            <person name="Ma J."/>
        </authorList>
    </citation>
    <scope>NUCLEOTIDE SEQUENCE [LARGE SCALE GENOMIC DNA]</scope>
    <source>
        <strain evidence="3 4">JCM 13581</strain>
    </source>
</reference>
<dbReference type="RefSeq" id="WP_344259329.1">
    <property type="nucleotide sequence ID" value="NZ_BAAAMJ010000010.1"/>
</dbReference>
<protein>
    <submittedName>
        <fullName evidence="3">Uncharacterized protein</fullName>
    </submittedName>
</protein>
<keyword evidence="2" id="KW-1133">Transmembrane helix</keyword>
<keyword evidence="2" id="KW-0472">Membrane</keyword>
<feature type="compositionally biased region" description="Low complexity" evidence="1">
    <location>
        <begin position="1"/>
        <end position="10"/>
    </location>
</feature>
<evidence type="ECO:0000313" key="4">
    <source>
        <dbReference type="Proteomes" id="UP001501303"/>
    </source>
</evidence>
<feature type="region of interest" description="Disordered" evidence="1">
    <location>
        <begin position="1"/>
        <end position="107"/>
    </location>
</feature>
<proteinExistence type="predicted"/>
<feature type="transmembrane region" description="Helical" evidence="2">
    <location>
        <begin position="110"/>
        <end position="131"/>
    </location>
</feature>